<proteinExistence type="predicted"/>
<dbReference type="EMBL" id="MN738904">
    <property type="protein sequence ID" value="QHT30644.1"/>
    <property type="molecule type" value="Genomic_DNA"/>
</dbReference>
<evidence type="ECO:0000313" key="1">
    <source>
        <dbReference type="EMBL" id="QHT30644.1"/>
    </source>
</evidence>
<reference evidence="1" key="1">
    <citation type="journal article" date="2020" name="Nature">
        <title>Giant virus diversity and host interactions through global metagenomics.</title>
        <authorList>
            <person name="Schulz F."/>
            <person name="Roux S."/>
            <person name="Paez-Espino D."/>
            <person name="Jungbluth S."/>
            <person name="Walsh D.A."/>
            <person name="Denef V.J."/>
            <person name="McMahon K.D."/>
            <person name="Konstantinidis K.T."/>
            <person name="Eloe-Fadrosh E.A."/>
            <person name="Kyrpides N.C."/>
            <person name="Woyke T."/>
        </authorList>
    </citation>
    <scope>NUCLEOTIDE SEQUENCE</scope>
    <source>
        <strain evidence="1">GVMAG-M-3300009151-35</strain>
    </source>
</reference>
<protein>
    <submittedName>
        <fullName evidence="1">Uncharacterized protein</fullName>
    </submittedName>
</protein>
<sequence>MATYFDKQNSICSDSCWEESKKYGNQKINDYQTYSTQLVDCIEPNVRLPEFMYDHVNLRGRPGYGLADACLIDNYSGLVSNKDKLTRDRCKLQLFRRLFDACPTMKGSLGDINSELDILSGSDSSFYGSGGENKSFSCKKTIMERQINQPIPLVDCLKDIQNPDHIVPIWTNGGEDTRSYINRLNFNKHN</sequence>
<dbReference type="AlphaFoldDB" id="A0A6C0EN87"/>
<accession>A0A6C0EN87</accession>
<name>A0A6C0EN87_9ZZZZ</name>
<organism evidence="1">
    <name type="scientific">viral metagenome</name>
    <dbReference type="NCBI Taxonomy" id="1070528"/>
    <lineage>
        <taxon>unclassified sequences</taxon>
        <taxon>metagenomes</taxon>
        <taxon>organismal metagenomes</taxon>
    </lineage>
</organism>